<dbReference type="InterPro" id="IPR027408">
    <property type="entry name" value="PNPase/RNase_PH_dom_sf"/>
</dbReference>
<keyword evidence="5" id="KW-0698">rRNA processing</keyword>
<dbReference type="Proteomes" id="UP000694920">
    <property type="component" value="Unplaced"/>
</dbReference>
<dbReference type="Pfam" id="PF03725">
    <property type="entry name" value="RNase_PH_C"/>
    <property type="match status" value="1"/>
</dbReference>
<dbReference type="KEGG" id="ccin:107268499"/>
<evidence type="ECO:0000256" key="4">
    <source>
        <dbReference type="ARBA" id="ARBA00022490"/>
    </source>
</evidence>
<evidence type="ECO:0000256" key="5">
    <source>
        <dbReference type="ARBA" id="ARBA00022552"/>
    </source>
</evidence>
<organism evidence="12 13">
    <name type="scientific">Cephus cinctus</name>
    <name type="common">Wheat stem sawfly</name>
    <dbReference type="NCBI Taxonomy" id="211228"/>
    <lineage>
        <taxon>Eukaryota</taxon>
        <taxon>Metazoa</taxon>
        <taxon>Ecdysozoa</taxon>
        <taxon>Arthropoda</taxon>
        <taxon>Hexapoda</taxon>
        <taxon>Insecta</taxon>
        <taxon>Pterygota</taxon>
        <taxon>Neoptera</taxon>
        <taxon>Endopterygota</taxon>
        <taxon>Hymenoptera</taxon>
        <taxon>Cephoidea</taxon>
        <taxon>Cephidae</taxon>
        <taxon>Cephus</taxon>
    </lineage>
</organism>
<evidence type="ECO:0000256" key="3">
    <source>
        <dbReference type="ARBA" id="ARBA00006678"/>
    </source>
</evidence>
<dbReference type="Gene3D" id="3.30.230.70">
    <property type="entry name" value="GHMP Kinase, N-terminal domain"/>
    <property type="match status" value="1"/>
</dbReference>
<protein>
    <recommendedName>
        <fullName evidence="9">Ribosomal RNA-processing protein 43</fullName>
    </recommendedName>
</protein>
<dbReference type="InterPro" id="IPR015847">
    <property type="entry name" value="ExoRNase_PH_dom2"/>
</dbReference>
<dbReference type="GO" id="GO:0005730">
    <property type="term" value="C:nucleolus"/>
    <property type="evidence" value="ECO:0007669"/>
    <property type="project" value="UniProtKB-SubCell"/>
</dbReference>
<dbReference type="InterPro" id="IPR036345">
    <property type="entry name" value="ExoRNase_PH_dom2_sf"/>
</dbReference>
<dbReference type="GO" id="GO:0035925">
    <property type="term" value="F:mRNA 3'-UTR AU-rich region binding"/>
    <property type="evidence" value="ECO:0007669"/>
    <property type="project" value="TreeGrafter"/>
</dbReference>
<comment type="subcellular location">
    <subcellularLocation>
        <location evidence="1">Cytoplasm</location>
    </subcellularLocation>
    <subcellularLocation>
        <location evidence="2">Nucleus</location>
        <location evidence="2">Nucleolus</location>
    </subcellularLocation>
</comment>
<dbReference type="GO" id="GO:0000176">
    <property type="term" value="C:nuclear exosome (RNase complex)"/>
    <property type="evidence" value="ECO:0007669"/>
    <property type="project" value="TreeGrafter"/>
</dbReference>
<accession>A0AAJ7BXN9</accession>
<evidence type="ECO:0000256" key="7">
    <source>
        <dbReference type="ARBA" id="ARBA00022884"/>
    </source>
</evidence>
<dbReference type="AlphaFoldDB" id="A0AAJ7BXN9"/>
<evidence type="ECO:0000259" key="10">
    <source>
        <dbReference type="Pfam" id="PF01138"/>
    </source>
</evidence>
<dbReference type="GO" id="GO:0034475">
    <property type="term" value="P:U4 snRNA 3'-end processing"/>
    <property type="evidence" value="ECO:0007669"/>
    <property type="project" value="TreeGrafter"/>
</dbReference>
<dbReference type="GO" id="GO:0000177">
    <property type="term" value="C:cytoplasmic exosome (RNase complex)"/>
    <property type="evidence" value="ECO:0007669"/>
    <property type="project" value="TreeGrafter"/>
</dbReference>
<dbReference type="FunFam" id="3.30.230.70:FF:000017">
    <property type="entry name" value="Exosome complex component Rrp42"/>
    <property type="match status" value="1"/>
</dbReference>
<evidence type="ECO:0000256" key="2">
    <source>
        <dbReference type="ARBA" id="ARBA00004604"/>
    </source>
</evidence>
<keyword evidence="6" id="KW-0271">Exosome</keyword>
<dbReference type="GO" id="GO:0000467">
    <property type="term" value="P:exonucleolytic trimming to generate mature 3'-end of 5.8S rRNA from tricistronic rRNA transcript (SSU-rRNA, 5.8S rRNA, LSU-rRNA)"/>
    <property type="evidence" value="ECO:0007669"/>
    <property type="project" value="TreeGrafter"/>
</dbReference>
<dbReference type="RefSeq" id="XP_015596810.1">
    <property type="nucleotide sequence ID" value="XM_015741324.2"/>
</dbReference>
<dbReference type="GO" id="GO:0034473">
    <property type="term" value="P:U1 snRNA 3'-end processing"/>
    <property type="evidence" value="ECO:0007669"/>
    <property type="project" value="TreeGrafter"/>
</dbReference>
<feature type="domain" description="Exoribonuclease phosphorolytic" evidence="10">
    <location>
        <begin position="39"/>
        <end position="173"/>
    </location>
</feature>
<evidence type="ECO:0000256" key="6">
    <source>
        <dbReference type="ARBA" id="ARBA00022835"/>
    </source>
</evidence>
<evidence type="ECO:0000256" key="1">
    <source>
        <dbReference type="ARBA" id="ARBA00004496"/>
    </source>
</evidence>
<gene>
    <name evidence="13" type="primary">LOC107268499</name>
</gene>
<dbReference type="Pfam" id="PF01138">
    <property type="entry name" value="RNase_PH"/>
    <property type="match status" value="1"/>
</dbReference>
<evidence type="ECO:0000313" key="12">
    <source>
        <dbReference type="Proteomes" id="UP000694920"/>
    </source>
</evidence>
<evidence type="ECO:0000313" key="13">
    <source>
        <dbReference type="RefSeq" id="XP_015596810.1"/>
    </source>
</evidence>
<dbReference type="GO" id="GO:0034476">
    <property type="term" value="P:U5 snRNA 3'-end processing"/>
    <property type="evidence" value="ECO:0007669"/>
    <property type="project" value="TreeGrafter"/>
</dbReference>
<sequence length="279" mass="30744">MRRNLPRSKYQKGIIHPIKYLRDYLERDIRPDGRQFLRVRPMSVNVRSITQADSSSIFKIGNTTVVCGIKAELAEPKVETPDCGYIIPNVELPPLCSPKFRPGPPSDQAQISSKIVETVFLNSGVLDPRNLCISKNKLVWVLYCDLICIDYDGSVMDACVGALMAALKTLTLPEVEHNPDTGAIIVHPSKRLSVPLKGAPVCTTFALFEDQLLIPDPTEEEESLALARLSLVIDGEELCGVYKAGGIPISQEVLMKSLSQSKKRAELVRKLIDTAISST</sequence>
<dbReference type="CDD" id="cd11369">
    <property type="entry name" value="RNase_PH_RRP43"/>
    <property type="match status" value="1"/>
</dbReference>
<dbReference type="GO" id="GO:0016075">
    <property type="term" value="P:rRNA catabolic process"/>
    <property type="evidence" value="ECO:0007669"/>
    <property type="project" value="TreeGrafter"/>
</dbReference>
<comment type="similarity">
    <text evidence="3">Belongs to the RNase PH family.</text>
</comment>
<feature type="domain" description="Exoribonuclease phosphorolytic" evidence="11">
    <location>
        <begin position="199"/>
        <end position="263"/>
    </location>
</feature>
<dbReference type="PANTHER" id="PTHR11097:SF9">
    <property type="entry name" value="EXOSOME COMPLEX COMPONENT RRP43"/>
    <property type="match status" value="1"/>
</dbReference>
<evidence type="ECO:0000259" key="11">
    <source>
        <dbReference type="Pfam" id="PF03725"/>
    </source>
</evidence>
<keyword evidence="7" id="KW-0694">RNA-binding</keyword>
<keyword evidence="12" id="KW-1185">Reference proteome</keyword>
<evidence type="ECO:0000256" key="8">
    <source>
        <dbReference type="ARBA" id="ARBA00023242"/>
    </source>
</evidence>
<dbReference type="SUPFAM" id="SSF54211">
    <property type="entry name" value="Ribosomal protein S5 domain 2-like"/>
    <property type="match status" value="1"/>
</dbReference>
<dbReference type="GeneID" id="107268499"/>
<name>A0AAJ7BXN9_CEPCN</name>
<dbReference type="InterPro" id="IPR033196">
    <property type="entry name" value="Rrp43"/>
</dbReference>
<dbReference type="PANTHER" id="PTHR11097">
    <property type="entry name" value="EXOSOME COMPLEX EXONUCLEASE RIBOSOMAL RNA PROCESSING PROTEIN"/>
    <property type="match status" value="1"/>
</dbReference>
<dbReference type="InterPro" id="IPR020568">
    <property type="entry name" value="Ribosomal_Su5_D2-typ_SF"/>
</dbReference>
<evidence type="ECO:0000256" key="9">
    <source>
        <dbReference type="ARBA" id="ARBA00030617"/>
    </source>
</evidence>
<dbReference type="InterPro" id="IPR050590">
    <property type="entry name" value="Exosome_comp_Rrp42_subfam"/>
</dbReference>
<proteinExistence type="inferred from homology"/>
<dbReference type="SUPFAM" id="SSF55666">
    <property type="entry name" value="Ribonuclease PH domain 2-like"/>
    <property type="match status" value="1"/>
</dbReference>
<reference evidence="13" key="1">
    <citation type="submission" date="2025-08" db="UniProtKB">
        <authorList>
            <consortium name="RefSeq"/>
        </authorList>
    </citation>
    <scope>IDENTIFICATION</scope>
</reference>
<dbReference type="InterPro" id="IPR001247">
    <property type="entry name" value="ExoRNase_PH_dom1"/>
</dbReference>
<dbReference type="GO" id="GO:0071028">
    <property type="term" value="P:nuclear mRNA surveillance"/>
    <property type="evidence" value="ECO:0007669"/>
    <property type="project" value="TreeGrafter"/>
</dbReference>
<dbReference type="GO" id="GO:0071038">
    <property type="term" value="P:TRAMP-dependent tRNA surveillance pathway"/>
    <property type="evidence" value="ECO:0007669"/>
    <property type="project" value="TreeGrafter"/>
</dbReference>
<keyword evidence="4" id="KW-0963">Cytoplasm</keyword>
<keyword evidence="8" id="KW-0539">Nucleus</keyword>
<dbReference type="GO" id="GO:0071035">
    <property type="term" value="P:nuclear polyadenylation-dependent rRNA catabolic process"/>
    <property type="evidence" value="ECO:0007669"/>
    <property type="project" value="TreeGrafter"/>
</dbReference>